<comment type="caution">
    <text evidence="1">The sequence shown here is derived from an EMBL/GenBank/DDBJ whole genome shotgun (WGS) entry which is preliminary data.</text>
</comment>
<proteinExistence type="predicted"/>
<evidence type="ECO:0000313" key="1">
    <source>
        <dbReference type="EMBL" id="OYR18215.1"/>
    </source>
</evidence>
<accession>A0A256FTL2</accession>
<dbReference type="Proteomes" id="UP000215590">
    <property type="component" value="Unassembled WGS sequence"/>
</dbReference>
<gene>
    <name evidence="1" type="ORF">CEV31_4227</name>
</gene>
<reference evidence="1 2" key="1">
    <citation type="submission" date="2017-07" db="EMBL/GenBank/DDBJ databases">
        <title>Phylogenetic study on the rhizospheric bacterium Ochrobactrum sp. A44.</title>
        <authorList>
            <person name="Krzyzanowska D.M."/>
            <person name="Ossowicki A."/>
            <person name="Rajewska M."/>
            <person name="Maciag T."/>
            <person name="Kaczynski Z."/>
            <person name="Czerwicka M."/>
            <person name="Jafra S."/>
        </authorList>
    </citation>
    <scope>NUCLEOTIDE SEQUENCE [LARGE SCALE GENOMIC DNA]</scope>
    <source>
        <strain evidence="1 2">DSM 7216</strain>
    </source>
</reference>
<dbReference type="RefSeq" id="WP_094507377.1">
    <property type="nucleotide sequence ID" value="NZ_JBHEEK010000015.1"/>
</dbReference>
<evidence type="ECO:0000313" key="2">
    <source>
        <dbReference type="Proteomes" id="UP000215590"/>
    </source>
</evidence>
<sequence>MSLCIKSHTRQLTVCIRKDEEGELFAVIFDQFGPDSLFFLSFRQQLEHAFCYEVEISEQVNAHAPEAEQLRLALAEEMRKQGVEYAILHELPQDWEDRA</sequence>
<dbReference type="AlphaFoldDB" id="A0A256FTL2"/>
<protein>
    <submittedName>
        <fullName evidence="1">Uncharacterized protein</fullName>
    </submittedName>
</protein>
<keyword evidence="2" id="KW-1185">Reference proteome</keyword>
<dbReference type="EMBL" id="NNRJ01000027">
    <property type="protein sequence ID" value="OYR18215.1"/>
    <property type="molecule type" value="Genomic_DNA"/>
</dbReference>
<organism evidence="1 2">
    <name type="scientific">Brucella thiophenivorans</name>
    <dbReference type="NCBI Taxonomy" id="571255"/>
    <lineage>
        <taxon>Bacteria</taxon>
        <taxon>Pseudomonadati</taxon>
        <taxon>Pseudomonadota</taxon>
        <taxon>Alphaproteobacteria</taxon>
        <taxon>Hyphomicrobiales</taxon>
        <taxon>Brucellaceae</taxon>
        <taxon>Brucella/Ochrobactrum group</taxon>
        <taxon>Brucella</taxon>
    </lineage>
</organism>
<name>A0A256FTL2_9HYPH</name>